<keyword evidence="2" id="KW-1185">Reference proteome</keyword>
<name>V7AID7_PHAVU</name>
<dbReference type="InterPro" id="IPR004158">
    <property type="entry name" value="DUF247_pln"/>
</dbReference>
<dbReference type="Proteomes" id="UP000000226">
    <property type="component" value="Chromosome 11"/>
</dbReference>
<dbReference type="EMBL" id="CM002298">
    <property type="protein sequence ID" value="ESW05020.1"/>
    <property type="molecule type" value="Genomic_DNA"/>
</dbReference>
<evidence type="ECO:0000313" key="1">
    <source>
        <dbReference type="EMBL" id="ESW05020.1"/>
    </source>
</evidence>
<dbReference type="Gramene" id="ESW05020">
    <property type="protein sequence ID" value="ESW05020"/>
    <property type="gene ID" value="PHAVU_011G145000g"/>
</dbReference>
<dbReference type="SMR" id="V7AID7"/>
<protein>
    <submittedName>
        <fullName evidence="1">Uncharacterized protein</fullName>
    </submittedName>
</protein>
<dbReference type="Pfam" id="PF03140">
    <property type="entry name" value="DUF247"/>
    <property type="match status" value="1"/>
</dbReference>
<proteinExistence type="predicted"/>
<organism evidence="1 2">
    <name type="scientific">Phaseolus vulgaris</name>
    <name type="common">Kidney bean</name>
    <name type="synonym">French bean</name>
    <dbReference type="NCBI Taxonomy" id="3885"/>
    <lineage>
        <taxon>Eukaryota</taxon>
        <taxon>Viridiplantae</taxon>
        <taxon>Streptophyta</taxon>
        <taxon>Embryophyta</taxon>
        <taxon>Tracheophyta</taxon>
        <taxon>Spermatophyta</taxon>
        <taxon>Magnoliopsida</taxon>
        <taxon>eudicotyledons</taxon>
        <taxon>Gunneridae</taxon>
        <taxon>Pentapetalae</taxon>
        <taxon>rosids</taxon>
        <taxon>fabids</taxon>
        <taxon>Fabales</taxon>
        <taxon>Fabaceae</taxon>
        <taxon>Papilionoideae</taxon>
        <taxon>50 kb inversion clade</taxon>
        <taxon>NPAAA clade</taxon>
        <taxon>indigoferoid/millettioid clade</taxon>
        <taxon>Phaseoleae</taxon>
        <taxon>Phaseolus</taxon>
    </lineage>
</organism>
<gene>
    <name evidence="1" type="ORF">PHAVU_011G145000g</name>
</gene>
<dbReference type="PANTHER" id="PTHR31170">
    <property type="entry name" value="BNAC04G53230D PROTEIN"/>
    <property type="match status" value="1"/>
</dbReference>
<dbReference type="OMA" id="DHISQND"/>
<dbReference type="AlphaFoldDB" id="V7AID7"/>
<dbReference type="OrthoDB" id="1896044at2759"/>
<reference evidence="2" key="1">
    <citation type="journal article" date="2014" name="Nat. Genet.">
        <title>A reference genome for common bean and genome-wide analysis of dual domestications.</title>
        <authorList>
            <person name="Schmutz J."/>
            <person name="McClean P.E."/>
            <person name="Mamidi S."/>
            <person name="Wu G.A."/>
            <person name="Cannon S.B."/>
            <person name="Grimwood J."/>
            <person name="Jenkins J."/>
            <person name="Shu S."/>
            <person name="Song Q."/>
            <person name="Chavarro C."/>
            <person name="Torres-Torres M."/>
            <person name="Geffroy V."/>
            <person name="Moghaddam S.M."/>
            <person name="Gao D."/>
            <person name="Abernathy B."/>
            <person name="Barry K."/>
            <person name="Blair M."/>
            <person name="Brick M.A."/>
            <person name="Chovatia M."/>
            <person name="Gepts P."/>
            <person name="Goodstein D.M."/>
            <person name="Gonzales M."/>
            <person name="Hellsten U."/>
            <person name="Hyten D.L."/>
            <person name="Jia G."/>
            <person name="Kelly J.D."/>
            <person name="Kudrna D."/>
            <person name="Lee R."/>
            <person name="Richard M.M."/>
            <person name="Miklas P.N."/>
            <person name="Osorno J.M."/>
            <person name="Rodrigues J."/>
            <person name="Thareau V."/>
            <person name="Urrea C.A."/>
            <person name="Wang M."/>
            <person name="Yu Y."/>
            <person name="Zhang M."/>
            <person name="Wing R.A."/>
            <person name="Cregan P.B."/>
            <person name="Rokhsar D.S."/>
            <person name="Jackson S.A."/>
        </authorList>
    </citation>
    <scope>NUCLEOTIDE SEQUENCE [LARGE SCALE GENOMIC DNA]</scope>
    <source>
        <strain evidence="2">cv. G19833</strain>
    </source>
</reference>
<dbReference type="STRING" id="3885.V7AID7"/>
<dbReference type="PANTHER" id="PTHR31170:SF25">
    <property type="entry name" value="BNAA09G04570D PROTEIN"/>
    <property type="match status" value="1"/>
</dbReference>
<sequence>MEENKLKYFKGFLNQTQLGMREFVVKMKEMEEDIRFCYADPIKYNKDDFLNLILVYACFIVELFLRLHTYTDVEGRDPLLTKQWMLTDIQNDLILLENQLPLFVLEQFFNLTRMNLLLPSFLEICFNYFKNLEIGTFCPRPTSQIF</sequence>
<evidence type="ECO:0000313" key="2">
    <source>
        <dbReference type="Proteomes" id="UP000000226"/>
    </source>
</evidence>
<accession>V7AID7</accession>